<name>A0A543CXV9_9PSEU</name>
<dbReference type="Proteomes" id="UP000315677">
    <property type="component" value="Unassembled WGS sequence"/>
</dbReference>
<dbReference type="PANTHER" id="PTHR43734">
    <property type="entry name" value="PHYTOENE DESATURASE"/>
    <property type="match status" value="1"/>
</dbReference>
<evidence type="ECO:0000313" key="3">
    <source>
        <dbReference type="Proteomes" id="UP000315677"/>
    </source>
</evidence>
<dbReference type="Pfam" id="PF01593">
    <property type="entry name" value="Amino_oxidase"/>
    <property type="match status" value="1"/>
</dbReference>
<dbReference type="PANTHER" id="PTHR43734:SF1">
    <property type="entry name" value="PHYTOENE DESATURASE"/>
    <property type="match status" value="1"/>
</dbReference>
<gene>
    <name evidence="2" type="ORF">FB558_8408</name>
</gene>
<dbReference type="Gene3D" id="3.50.50.60">
    <property type="entry name" value="FAD/NAD(P)-binding domain"/>
    <property type="match status" value="1"/>
</dbReference>
<dbReference type="EMBL" id="VFPA01000008">
    <property type="protein sequence ID" value="TQM01889.1"/>
    <property type="molecule type" value="Genomic_DNA"/>
</dbReference>
<evidence type="ECO:0000313" key="2">
    <source>
        <dbReference type="EMBL" id="TQM01889.1"/>
    </source>
</evidence>
<comment type="caution">
    <text evidence="2">The sequence shown here is derived from an EMBL/GenBank/DDBJ whole genome shotgun (WGS) entry which is preliminary data.</text>
</comment>
<reference evidence="2 3" key="1">
    <citation type="submission" date="2019-06" db="EMBL/GenBank/DDBJ databases">
        <title>Sequencing the genomes of 1000 actinobacteria strains.</title>
        <authorList>
            <person name="Klenk H.-P."/>
        </authorList>
    </citation>
    <scope>NUCLEOTIDE SEQUENCE [LARGE SCALE GENOMIC DNA]</scope>
    <source>
        <strain evidence="2 3">DSM 45301</strain>
    </source>
</reference>
<dbReference type="Gene3D" id="3.90.660.50">
    <property type="match status" value="1"/>
</dbReference>
<sequence>MMRYDAIVVGAGAAGLASALILADQGKRVALVEKHAYLGGRAMEHRYRGHQIGLGSHLIVDPGDSLTRVCELVGIPLTHSERSDAMPFWDRDRWKPIQELYSGAAKDGLKRCIRALTATDYADLDRLDHLPLREWMAQHTSDEGVYTVWEAISILEQITDKWYDHSASENLYVRKMHYERKRTAGYSYWPMGGWEKLWDDMAAAFVARGGELRRSTTVARVLVSGGEVKGARLRNPERPGSADGEVLEADVVVVNAPVWNVPGLFDEGVLPQNLLQRVRMLANNRNKACWLGYWIAAKEPVIAMSELEMASFTATPRAGLGGFTLNFTGYDPGVSPPGEYLSCVGAAFDATEHYGDKAWLDRKFHEFWLDVEEMLPAAKGALWTKKHLVTTYGVVNKPGLVGAVRPDTRVREIDGLFLTGDTVRSRGIGIDKAARAGITAAEAVLGERLPFFADTVRY</sequence>
<dbReference type="SUPFAM" id="SSF51905">
    <property type="entry name" value="FAD/NAD(P)-binding domain"/>
    <property type="match status" value="1"/>
</dbReference>
<dbReference type="InterPro" id="IPR002937">
    <property type="entry name" value="Amino_oxidase"/>
</dbReference>
<feature type="domain" description="Amine oxidase" evidence="1">
    <location>
        <begin position="14"/>
        <end position="445"/>
    </location>
</feature>
<keyword evidence="3" id="KW-1185">Reference proteome</keyword>
<dbReference type="AlphaFoldDB" id="A0A543CXV9"/>
<dbReference type="RefSeq" id="WP_142064913.1">
    <property type="nucleotide sequence ID" value="NZ_VFPA01000008.1"/>
</dbReference>
<organism evidence="2 3">
    <name type="scientific">Pseudonocardia kunmingensis</name>
    <dbReference type="NCBI Taxonomy" id="630975"/>
    <lineage>
        <taxon>Bacteria</taxon>
        <taxon>Bacillati</taxon>
        <taxon>Actinomycetota</taxon>
        <taxon>Actinomycetes</taxon>
        <taxon>Pseudonocardiales</taxon>
        <taxon>Pseudonocardiaceae</taxon>
        <taxon>Pseudonocardia</taxon>
    </lineage>
</organism>
<dbReference type="OrthoDB" id="9790219at2"/>
<accession>A0A543CXV9</accession>
<dbReference type="GO" id="GO:0016491">
    <property type="term" value="F:oxidoreductase activity"/>
    <property type="evidence" value="ECO:0007669"/>
    <property type="project" value="InterPro"/>
</dbReference>
<protein>
    <submittedName>
        <fullName evidence="2">Phytoene dehydrogenase-like protein</fullName>
    </submittedName>
</protein>
<evidence type="ECO:0000259" key="1">
    <source>
        <dbReference type="Pfam" id="PF01593"/>
    </source>
</evidence>
<proteinExistence type="predicted"/>
<dbReference type="InterPro" id="IPR036188">
    <property type="entry name" value="FAD/NAD-bd_sf"/>
</dbReference>